<reference evidence="3" key="1">
    <citation type="journal article" date="2018" name="Nat. Microbiol.">
        <title>Leveraging single-cell genomics to expand the fungal tree of life.</title>
        <authorList>
            <person name="Ahrendt S.R."/>
            <person name="Quandt C.A."/>
            <person name="Ciobanu D."/>
            <person name="Clum A."/>
            <person name="Salamov A."/>
            <person name="Andreopoulos B."/>
            <person name="Cheng J.F."/>
            <person name="Woyke T."/>
            <person name="Pelin A."/>
            <person name="Henrissat B."/>
            <person name="Reynolds N.K."/>
            <person name="Benny G.L."/>
            <person name="Smith M.E."/>
            <person name="James T.Y."/>
            <person name="Grigoriev I.V."/>
        </authorList>
    </citation>
    <scope>NUCLEOTIDE SEQUENCE [LARGE SCALE GENOMIC DNA]</scope>
    <source>
        <strain evidence="3">ATCC 52028</strain>
    </source>
</reference>
<keyword evidence="1" id="KW-0472">Membrane</keyword>
<evidence type="ECO:0000313" key="3">
    <source>
        <dbReference type="Proteomes" id="UP000268535"/>
    </source>
</evidence>
<dbReference type="Proteomes" id="UP000268535">
    <property type="component" value="Unassembled WGS sequence"/>
</dbReference>
<dbReference type="EMBL" id="ML010342">
    <property type="protein sequence ID" value="RKO96116.1"/>
    <property type="molecule type" value="Genomic_DNA"/>
</dbReference>
<accession>A0A4P9WXU9</accession>
<dbReference type="AlphaFoldDB" id="A0A4P9WXU9"/>
<keyword evidence="1" id="KW-0812">Transmembrane</keyword>
<name>A0A4P9WXU9_9FUNG</name>
<evidence type="ECO:0000256" key="1">
    <source>
        <dbReference type="SAM" id="Phobius"/>
    </source>
</evidence>
<organism evidence="2 3">
    <name type="scientific">Caulochytrium protostelioides</name>
    <dbReference type="NCBI Taxonomy" id="1555241"/>
    <lineage>
        <taxon>Eukaryota</taxon>
        <taxon>Fungi</taxon>
        <taxon>Fungi incertae sedis</taxon>
        <taxon>Chytridiomycota</taxon>
        <taxon>Chytridiomycota incertae sedis</taxon>
        <taxon>Chytridiomycetes</taxon>
        <taxon>Caulochytriales</taxon>
        <taxon>Caulochytriaceae</taxon>
        <taxon>Caulochytrium</taxon>
    </lineage>
</organism>
<gene>
    <name evidence="2" type="ORF">CAUPRSCDRAFT_12182</name>
</gene>
<protein>
    <submittedName>
        <fullName evidence="2">Uncharacterized protein</fullName>
    </submittedName>
</protein>
<evidence type="ECO:0000313" key="2">
    <source>
        <dbReference type="EMBL" id="RKO96116.1"/>
    </source>
</evidence>
<proteinExistence type="predicted"/>
<keyword evidence="1" id="KW-1133">Transmembrane helix</keyword>
<sequence length="299" mass="31461">MNPPASRPTDLLVASPPALALNADVNVAPWVSAEWQQLLEMQPSPGKARKTSRDYSYLVLLLLIALYVLLRRYVVYPEMRALDAKAIEANAAAATAAAVDVAMAETAPREAQGLSMTFDPLTYPGNTVIPTGAAMASGPERPAVDLSMLMWGLRDRTHRSEGSPAGMAMPMHQPMAPMVSGARWESASRPGMTSRVRLSPPPPLVVPGITRQETVDVAPKPVSAAAFASASASMPAGWPTGMPSGLSRAEAEAVARRMSWGSLATIAVHDFPPPWSALPLATPIGTTPGADVTIASRPV</sequence>
<feature type="transmembrane region" description="Helical" evidence="1">
    <location>
        <begin position="57"/>
        <end position="75"/>
    </location>
</feature>